<evidence type="ECO:0000313" key="2">
    <source>
        <dbReference type="EMBL" id="CAG2055332.1"/>
    </source>
</evidence>
<proteinExistence type="predicted"/>
<accession>A0ABN7NP58</accession>
<gene>
    <name evidence="2" type="ORF">TPAB3V08_LOCUS2337</name>
</gene>
<name>A0ABN7NP58_TIMPD</name>
<comment type="caution">
    <text evidence="2">The sequence shown here is derived from an EMBL/GenBank/DDBJ whole genome shotgun (WGS) entry which is preliminary data.</text>
</comment>
<organism evidence="2 3">
    <name type="scientific">Timema podura</name>
    <name type="common">Walking stick</name>
    <dbReference type="NCBI Taxonomy" id="61482"/>
    <lineage>
        <taxon>Eukaryota</taxon>
        <taxon>Metazoa</taxon>
        <taxon>Ecdysozoa</taxon>
        <taxon>Arthropoda</taxon>
        <taxon>Hexapoda</taxon>
        <taxon>Insecta</taxon>
        <taxon>Pterygota</taxon>
        <taxon>Neoptera</taxon>
        <taxon>Polyneoptera</taxon>
        <taxon>Phasmatodea</taxon>
        <taxon>Timematodea</taxon>
        <taxon>Timematoidea</taxon>
        <taxon>Timematidae</taxon>
        <taxon>Timema</taxon>
    </lineage>
</organism>
<dbReference type="EMBL" id="CAJPIN010002354">
    <property type="protein sequence ID" value="CAG2055332.1"/>
    <property type="molecule type" value="Genomic_DNA"/>
</dbReference>
<reference evidence="2" key="1">
    <citation type="submission" date="2021-03" db="EMBL/GenBank/DDBJ databases">
        <authorList>
            <person name="Tran Van P."/>
        </authorList>
    </citation>
    <scope>NUCLEOTIDE SEQUENCE</scope>
</reference>
<dbReference type="Proteomes" id="UP001153148">
    <property type="component" value="Unassembled WGS sequence"/>
</dbReference>
<protein>
    <submittedName>
        <fullName evidence="2">Uncharacterized protein</fullName>
    </submittedName>
</protein>
<sequence>MLLEQVNIQNTASSQKSEEQILGQNSSEYDDTKKQLVDYVQHMEVATSAVKKIVLHELRKADYVQHTEVAIK</sequence>
<feature type="region of interest" description="Disordered" evidence="1">
    <location>
        <begin position="1"/>
        <end position="27"/>
    </location>
</feature>
<keyword evidence="3" id="KW-1185">Reference proteome</keyword>
<feature type="non-terminal residue" evidence="2">
    <location>
        <position position="72"/>
    </location>
</feature>
<feature type="compositionally biased region" description="Polar residues" evidence="1">
    <location>
        <begin position="1"/>
        <end position="15"/>
    </location>
</feature>
<evidence type="ECO:0000256" key="1">
    <source>
        <dbReference type="SAM" id="MobiDB-lite"/>
    </source>
</evidence>
<evidence type="ECO:0000313" key="3">
    <source>
        <dbReference type="Proteomes" id="UP001153148"/>
    </source>
</evidence>